<evidence type="ECO:0000256" key="3">
    <source>
        <dbReference type="ARBA" id="ARBA00011245"/>
    </source>
</evidence>
<reference evidence="16" key="1">
    <citation type="submission" date="1999-03" db="EMBL/GenBank/DDBJ databases">
        <title>Phosphoeolpyruvate carboxykinase (PEPCK) characterization in Nephrops norvegicus (Crustacea Decapoda).</title>
        <authorList>
            <person name="Van Wormhoudt A.E."/>
        </authorList>
    </citation>
    <scope>NUCLEOTIDE SEQUENCE</scope>
    <source>
        <tissue evidence="16">Stomach</tissue>
    </source>
</reference>
<keyword evidence="6" id="KW-0547">Nucleotide-binding</keyword>
<dbReference type="GO" id="GO:0030145">
    <property type="term" value="F:manganese ion binding"/>
    <property type="evidence" value="ECO:0007669"/>
    <property type="project" value="TreeGrafter"/>
</dbReference>
<dbReference type="GO" id="GO:0004613">
    <property type="term" value="F:phosphoenolpyruvate carboxykinase (GTP) activity"/>
    <property type="evidence" value="ECO:0007669"/>
    <property type="project" value="UniProtKB-EC"/>
</dbReference>
<dbReference type="GO" id="GO:0033993">
    <property type="term" value="P:response to lipid"/>
    <property type="evidence" value="ECO:0007669"/>
    <property type="project" value="TreeGrafter"/>
</dbReference>
<evidence type="ECO:0000256" key="11">
    <source>
        <dbReference type="ARBA" id="ARBA00051400"/>
    </source>
</evidence>
<evidence type="ECO:0000256" key="9">
    <source>
        <dbReference type="ARBA" id="ARBA00023211"/>
    </source>
</evidence>
<dbReference type="Gene3D" id="3.40.449.10">
    <property type="entry name" value="Phosphoenolpyruvate Carboxykinase, domain 1"/>
    <property type="match status" value="1"/>
</dbReference>
<dbReference type="InterPro" id="IPR013035">
    <property type="entry name" value="PEP_carboxykinase_C"/>
</dbReference>
<dbReference type="FunFam" id="3.40.449.10:FF:000003">
    <property type="entry name" value="Phosphoenolpyruvate carboxykinase, cytosolic [GTP]"/>
    <property type="match status" value="1"/>
</dbReference>
<keyword evidence="16" id="KW-0670">Pyruvate</keyword>
<dbReference type="GO" id="GO:0046327">
    <property type="term" value="P:glycerol biosynthetic process from pyruvate"/>
    <property type="evidence" value="ECO:0007669"/>
    <property type="project" value="TreeGrafter"/>
</dbReference>
<dbReference type="GO" id="GO:0005829">
    <property type="term" value="C:cytosol"/>
    <property type="evidence" value="ECO:0007669"/>
    <property type="project" value="TreeGrafter"/>
</dbReference>
<dbReference type="InterPro" id="IPR008209">
    <property type="entry name" value="PEP_carboxykinase_GTP"/>
</dbReference>
<evidence type="ECO:0000256" key="12">
    <source>
        <dbReference type="ARBA" id="ARBA00058806"/>
    </source>
</evidence>
<dbReference type="GO" id="GO:0042594">
    <property type="term" value="P:response to starvation"/>
    <property type="evidence" value="ECO:0007669"/>
    <property type="project" value="TreeGrafter"/>
</dbReference>
<dbReference type="EC" id="4.1.1.32" evidence="4"/>
<dbReference type="Pfam" id="PF17297">
    <property type="entry name" value="PEPCK_N"/>
    <property type="match status" value="1"/>
</dbReference>
<dbReference type="GO" id="GO:0016301">
    <property type="term" value="F:kinase activity"/>
    <property type="evidence" value="ECO:0007669"/>
    <property type="project" value="UniProtKB-KW"/>
</dbReference>
<dbReference type="GO" id="GO:0006107">
    <property type="term" value="P:oxaloacetate metabolic process"/>
    <property type="evidence" value="ECO:0007669"/>
    <property type="project" value="TreeGrafter"/>
</dbReference>
<dbReference type="GO" id="GO:0019543">
    <property type="term" value="P:propionate catabolic process"/>
    <property type="evidence" value="ECO:0007669"/>
    <property type="project" value="TreeGrafter"/>
</dbReference>
<evidence type="ECO:0000259" key="15">
    <source>
        <dbReference type="Pfam" id="PF17297"/>
    </source>
</evidence>
<dbReference type="InterPro" id="IPR035078">
    <property type="entry name" value="PEP_carboxykinase_GTP_N"/>
</dbReference>
<keyword evidence="9" id="KW-0464">Manganese</keyword>
<evidence type="ECO:0000256" key="8">
    <source>
        <dbReference type="ARBA" id="ARBA00023134"/>
    </source>
</evidence>
<dbReference type="AlphaFoldDB" id="Q9U0S1"/>
<dbReference type="PIRSF" id="PIRSF001348">
    <property type="entry name" value="PEP_carboxykinase_GTP"/>
    <property type="match status" value="1"/>
</dbReference>
<keyword evidence="8" id="KW-0342">GTP-binding</keyword>
<evidence type="ECO:0000313" key="16">
    <source>
        <dbReference type="EMBL" id="CAB65311.1"/>
    </source>
</evidence>
<gene>
    <name evidence="16" type="primary">pepck</name>
</gene>
<keyword evidence="5" id="KW-0479">Metal-binding</keyword>
<dbReference type="GO" id="GO:0006094">
    <property type="term" value="P:gluconeogenesis"/>
    <property type="evidence" value="ECO:0007669"/>
    <property type="project" value="InterPro"/>
</dbReference>
<comment type="function">
    <text evidence="12">Catalyzes the conversion of oxaloacetate (OAA) to phosphoenolpyruvate (PEP), the rate-limiting step in the metabolic pathway that produces glucose from lactate and other precursors derived from the citric acid cycle.</text>
</comment>
<dbReference type="PANTHER" id="PTHR11561:SF0">
    <property type="entry name" value="PHOSPHOENOLPYRUVATE CARBOXYKINASE [GTP]-RELATED"/>
    <property type="match status" value="1"/>
</dbReference>
<dbReference type="GO" id="GO:0005525">
    <property type="term" value="F:GTP binding"/>
    <property type="evidence" value="ECO:0007669"/>
    <property type="project" value="UniProtKB-KW"/>
</dbReference>
<dbReference type="Gene3D" id="2.170.8.10">
    <property type="entry name" value="Phosphoenolpyruvate Carboxykinase, domain 2"/>
    <property type="match status" value="1"/>
</dbReference>
<organism evidence="16">
    <name type="scientific">Nephrops norvegicus</name>
    <name type="common">Norway lobster</name>
    <dbReference type="NCBI Taxonomy" id="6829"/>
    <lineage>
        <taxon>Eukaryota</taxon>
        <taxon>Metazoa</taxon>
        <taxon>Ecdysozoa</taxon>
        <taxon>Arthropoda</taxon>
        <taxon>Crustacea</taxon>
        <taxon>Multicrustacea</taxon>
        <taxon>Malacostraca</taxon>
        <taxon>Eumalacostraca</taxon>
        <taxon>Eucarida</taxon>
        <taxon>Decapoda</taxon>
        <taxon>Pleocyemata</taxon>
        <taxon>Astacidea</taxon>
        <taxon>Nephropoidea</taxon>
        <taxon>Nephropidae</taxon>
        <taxon>Nephrops</taxon>
    </lineage>
</organism>
<feature type="domain" description="Phosphoenolpyruvate carboxykinase C-terminal P-loop" evidence="14">
    <location>
        <begin position="279"/>
        <end position="639"/>
    </location>
</feature>
<sequence length="643" mass="71617">MTEARLSSVLAEASRIASEAAKKNLDFQSRSLSVIHGKLSDLKPKVRTFVEESARLCQPENVHICDGSERELRHLLNVMQQAGMIEYLPKYKNCWLARTDPGDVARVESKTFIVTKNRRDTIPTPKEGVKGLLGNWMSYEDLNGTVQERFPGCMSGRTMYVVPYSMGPGSSSLSKIGVEVTDSPYVVASMRTMQRMGGKVLETLDQEDFVKCLHSVGCPCPQKTLVNNWPCDPARTIVTHVPDTNEIISFGSGYGGNSLLGKKCFALRIGSNIARREGWLAEHMLILGITNPKGIKKYIAAAFPSACATNLAMMTTSLPGYKVECVGDDIAWMKYDEDGVLRAINPENGFFGVAPGTSMHTNPVAMKTVLSTTIFTNVAKTSDGGVFWEGLEKEIDNDVTITSWLGDTNWSKESGKPAAHPNSRFCTPAGQCPIIDPSWEDPKGVPISAILFGGRRPQGVPLVYEAFNWKHGVMVGGSMRSEATAAAEHKGKVIMQNPFAMTPFFGYNFGQYLQHWLSMETRTDKALPKIFHVNWFRKVKKGRFIWPGFGDNVRVLDWILKRVDGEDVAEESGRRLLPKDPPSTMAGLEHENVDMDELFSLPKELWEQEVRDSTKYFAEQVGDDLPNEVREQLKILEKRIEKM</sequence>
<proteinExistence type="evidence at transcript level"/>
<evidence type="ECO:0000256" key="2">
    <source>
        <dbReference type="ARBA" id="ARBA00005796"/>
    </source>
</evidence>
<dbReference type="Pfam" id="PF00821">
    <property type="entry name" value="PEPCK_GTP"/>
    <property type="match status" value="1"/>
</dbReference>
<comment type="cofactor">
    <cofactor evidence="1">
        <name>Mn(2+)</name>
        <dbReference type="ChEBI" id="CHEBI:29035"/>
    </cofactor>
</comment>
<dbReference type="InterPro" id="IPR008210">
    <property type="entry name" value="PEP_carboxykinase_N"/>
</dbReference>
<keyword evidence="16" id="KW-0808">Transferase</keyword>
<dbReference type="FunFam" id="3.90.228.20:FF:000005">
    <property type="entry name" value="Phosphoenolpyruvate carboxykinase [GTP], mitochondrial"/>
    <property type="match status" value="1"/>
</dbReference>
<evidence type="ECO:0000256" key="1">
    <source>
        <dbReference type="ARBA" id="ARBA00001936"/>
    </source>
</evidence>
<dbReference type="EMBL" id="AJ132380">
    <property type="protein sequence ID" value="CAB65311.1"/>
    <property type="molecule type" value="mRNA"/>
</dbReference>
<keyword evidence="7" id="KW-0210">Decarboxylase</keyword>
<comment type="catalytic activity">
    <reaction evidence="11">
        <text>oxaloacetate + GTP = phosphoenolpyruvate + GDP + CO2</text>
        <dbReference type="Rhea" id="RHEA:10388"/>
        <dbReference type="ChEBI" id="CHEBI:16452"/>
        <dbReference type="ChEBI" id="CHEBI:16526"/>
        <dbReference type="ChEBI" id="CHEBI:37565"/>
        <dbReference type="ChEBI" id="CHEBI:58189"/>
        <dbReference type="ChEBI" id="CHEBI:58702"/>
        <dbReference type="EC" id="4.1.1.32"/>
    </reaction>
</comment>
<accession>Q9U0S1</accession>
<evidence type="ECO:0000256" key="6">
    <source>
        <dbReference type="ARBA" id="ARBA00022741"/>
    </source>
</evidence>
<evidence type="ECO:0000259" key="14">
    <source>
        <dbReference type="Pfam" id="PF00821"/>
    </source>
</evidence>
<dbReference type="InterPro" id="IPR035077">
    <property type="entry name" value="PEP_carboxykinase_GTP_C"/>
</dbReference>
<dbReference type="HAMAP" id="MF_00452">
    <property type="entry name" value="PEPCK_GTP"/>
    <property type="match status" value="1"/>
</dbReference>
<name>Q9U0S1_NEPNO</name>
<comment type="subunit">
    <text evidence="3">Monomer.</text>
</comment>
<evidence type="ECO:0000256" key="4">
    <source>
        <dbReference type="ARBA" id="ARBA00012306"/>
    </source>
</evidence>
<evidence type="ECO:0000256" key="5">
    <source>
        <dbReference type="ARBA" id="ARBA00022723"/>
    </source>
</evidence>
<comment type="similarity">
    <text evidence="2">Belongs to the phosphoenolpyruvate carboxykinase [GTP] family.</text>
</comment>
<dbReference type="PANTHER" id="PTHR11561">
    <property type="entry name" value="PHOSPHOENOLPYRUVATE CARBOXYKINASE"/>
    <property type="match status" value="1"/>
</dbReference>
<protein>
    <recommendedName>
        <fullName evidence="13">Phosphoenolpyruvate carboxykinase [GTP]</fullName>
        <ecNumber evidence="4">4.1.1.32</ecNumber>
    </recommendedName>
</protein>
<dbReference type="SUPFAM" id="SSF53795">
    <property type="entry name" value="PEP carboxykinase-like"/>
    <property type="match status" value="1"/>
</dbReference>
<dbReference type="Gene3D" id="3.90.228.20">
    <property type="match status" value="1"/>
</dbReference>
<dbReference type="NCBIfam" id="NF003253">
    <property type="entry name" value="PRK04210.1"/>
    <property type="match status" value="1"/>
</dbReference>
<dbReference type="SUPFAM" id="SSF68923">
    <property type="entry name" value="PEP carboxykinase N-terminal domain"/>
    <property type="match status" value="1"/>
</dbReference>
<dbReference type="GO" id="GO:0071333">
    <property type="term" value="P:cellular response to glucose stimulus"/>
    <property type="evidence" value="ECO:0007669"/>
    <property type="project" value="TreeGrafter"/>
</dbReference>
<evidence type="ECO:0000256" key="13">
    <source>
        <dbReference type="ARBA" id="ARBA00072283"/>
    </source>
</evidence>
<feature type="domain" description="Phosphoenolpyruvate carboxykinase GTP-utilising N-terminal" evidence="15">
    <location>
        <begin position="49"/>
        <end position="275"/>
    </location>
</feature>
<evidence type="ECO:0000256" key="10">
    <source>
        <dbReference type="ARBA" id="ARBA00023239"/>
    </source>
</evidence>
<keyword evidence="10 16" id="KW-0456">Lyase</keyword>
<keyword evidence="16" id="KW-0418">Kinase</keyword>
<dbReference type="CDD" id="cd00819">
    <property type="entry name" value="PEPCK_GTP"/>
    <property type="match status" value="1"/>
</dbReference>
<evidence type="ECO:0000256" key="7">
    <source>
        <dbReference type="ARBA" id="ARBA00022793"/>
    </source>
</evidence>